<sequence length="111" mass="12759">MGLLEIKHGLLQLAESWTEFVASRLKEDFKKKSENGKEKQKKHKYNHITFRKGYANLMEELKASSSNQINRSIVWKQARMDHPQLFINTKGGIENSKELVEVGCIGGPHFC</sequence>
<organism evidence="1">
    <name type="scientific">Cucumis melo</name>
    <name type="common">Muskmelon</name>
    <dbReference type="NCBI Taxonomy" id="3656"/>
    <lineage>
        <taxon>Eukaryota</taxon>
        <taxon>Viridiplantae</taxon>
        <taxon>Streptophyta</taxon>
        <taxon>Embryophyta</taxon>
        <taxon>Tracheophyta</taxon>
        <taxon>Spermatophyta</taxon>
        <taxon>Magnoliopsida</taxon>
        <taxon>eudicotyledons</taxon>
        <taxon>Gunneridae</taxon>
        <taxon>Pentapetalae</taxon>
        <taxon>rosids</taxon>
        <taxon>fabids</taxon>
        <taxon>Cucurbitales</taxon>
        <taxon>Cucurbitaceae</taxon>
        <taxon>Benincaseae</taxon>
        <taxon>Cucumis</taxon>
    </lineage>
</organism>
<proteinExistence type="predicted"/>
<dbReference type="Gramene" id="MELO3C032709.2.1">
    <property type="protein sequence ID" value="MELO3C032709.2.1"/>
    <property type="gene ID" value="MELO3C032709.2"/>
</dbReference>
<accession>A0A9I9EF83</accession>
<dbReference type="AlphaFoldDB" id="A0A9I9EF83"/>
<protein>
    <submittedName>
        <fullName evidence="1">Uncharacterized protein</fullName>
    </submittedName>
</protein>
<reference evidence="1" key="1">
    <citation type="submission" date="2023-03" db="UniProtKB">
        <authorList>
            <consortium name="EnsemblPlants"/>
        </authorList>
    </citation>
    <scope>IDENTIFICATION</scope>
</reference>
<evidence type="ECO:0000313" key="1">
    <source>
        <dbReference type="EnsemblPlants" id="MELO3C032709.2.1"/>
    </source>
</evidence>
<dbReference type="EnsemblPlants" id="MELO3C032709.2.1">
    <property type="protein sequence ID" value="MELO3C032709.2.1"/>
    <property type="gene ID" value="MELO3C032709.2"/>
</dbReference>
<name>A0A9I9EF83_CUCME</name>